<accession>A0A382E9K4</accession>
<gene>
    <name evidence="1" type="ORF">METZ01_LOCUS199517</name>
</gene>
<name>A0A382E9K4_9ZZZZ</name>
<evidence type="ECO:0000313" key="1">
    <source>
        <dbReference type="EMBL" id="SVB46663.1"/>
    </source>
</evidence>
<organism evidence="1">
    <name type="scientific">marine metagenome</name>
    <dbReference type="NCBI Taxonomy" id="408172"/>
    <lineage>
        <taxon>unclassified sequences</taxon>
        <taxon>metagenomes</taxon>
        <taxon>ecological metagenomes</taxon>
    </lineage>
</organism>
<dbReference type="AlphaFoldDB" id="A0A382E9K4"/>
<sequence>MFFLDANHMAYPQPTGKPPLEITFYDLTVNLFSKSTGSRQPTDK</sequence>
<dbReference type="EMBL" id="UINC01043103">
    <property type="protein sequence ID" value="SVB46663.1"/>
    <property type="molecule type" value="Genomic_DNA"/>
</dbReference>
<proteinExistence type="predicted"/>
<reference evidence="1" key="1">
    <citation type="submission" date="2018-05" db="EMBL/GenBank/DDBJ databases">
        <authorList>
            <person name="Lanie J.A."/>
            <person name="Ng W.-L."/>
            <person name="Kazmierczak K.M."/>
            <person name="Andrzejewski T.M."/>
            <person name="Davidsen T.M."/>
            <person name="Wayne K.J."/>
            <person name="Tettelin H."/>
            <person name="Glass J.I."/>
            <person name="Rusch D."/>
            <person name="Podicherti R."/>
            <person name="Tsui H.-C.T."/>
            <person name="Winkler M.E."/>
        </authorList>
    </citation>
    <scope>NUCLEOTIDE SEQUENCE</scope>
</reference>
<protein>
    <submittedName>
        <fullName evidence="1">Uncharacterized protein</fullName>
    </submittedName>
</protein>